<name>A0A1B0G676_GLOMM</name>
<evidence type="ECO:0000256" key="4">
    <source>
        <dbReference type="ARBA" id="ARBA00022692"/>
    </source>
</evidence>
<feature type="transmembrane region" description="Helical" evidence="10">
    <location>
        <begin position="63"/>
        <end position="82"/>
    </location>
</feature>
<dbReference type="AlphaFoldDB" id="A0A1B0G676"/>
<evidence type="ECO:0000256" key="9">
    <source>
        <dbReference type="ARBA" id="ARBA00023160"/>
    </source>
</evidence>
<sequence>MECGFSQLIALLSKSKDSRIDGWFLMSSPVNVTLIILAYIFIVLRIGPSLMKNRKAYSLRHTLAVYNLFQIIYNSYLFWSLGSEAQPIGSLMKDDCKIERSDELTLQCFGFGWWYLMNKIVDFMDTIFMILRKKNHQITFLHVYHHAIMVVLSWVSMKYIGVREEFGIVTALNAGVHVLMYFYYFVAAVGPQSQMYLQWKIYITKIQIGQFFVGPLYLLATVVRGCQVPRVYMFWTVVNAAVFILLFTNFYLKTYTNRQVMNMKEVRSENIKKST</sequence>
<feature type="transmembrane region" description="Helical" evidence="10">
    <location>
        <begin position="232"/>
        <end position="252"/>
    </location>
</feature>
<dbReference type="GO" id="GO:0034626">
    <property type="term" value="P:fatty acid elongation, polyunsaturated fatty acid"/>
    <property type="evidence" value="ECO:0007669"/>
    <property type="project" value="TreeGrafter"/>
</dbReference>
<keyword evidence="8 10" id="KW-0472">Membrane</keyword>
<dbReference type="PANTHER" id="PTHR11157">
    <property type="entry name" value="FATTY ACID ACYL TRANSFERASE-RELATED"/>
    <property type="match status" value="1"/>
</dbReference>
<dbReference type="PANTHER" id="PTHR11157:SF103">
    <property type="entry name" value="ELONGATION OF VERY LONG CHAIN FATTY ACIDS PROTEIN"/>
    <property type="match status" value="1"/>
</dbReference>
<accession>A0A1B0G676</accession>
<evidence type="ECO:0000256" key="8">
    <source>
        <dbReference type="ARBA" id="ARBA00023136"/>
    </source>
</evidence>
<evidence type="ECO:0000313" key="12">
    <source>
        <dbReference type="Proteomes" id="UP000092444"/>
    </source>
</evidence>
<keyword evidence="9 10" id="KW-0275">Fatty acid biosynthesis</keyword>
<feature type="transmembrane region" description="Helical" evidence="10">
    <location>
        <begin position="201"/>
        <end position="220"/>
    </location>
</feature>
<evidence type="ECO:0000256" key="7">
    <source>
        <dbReference type="ARBA" id="ARBA00023098"/>
    </source>
</evidence>
<dbReference type="InterPro" id="IPR030457">
    <property type="entry name" value="ELO_CS"/>
</dbReference>
<evidence type="ECO:0000256" key="5">
    <source>
        <dbReference type="ARBA" id="ARBA00022832"/>
    </source>
</evidence>
<dbReference type="PROSITE" id="PS01188">
    <property type="entry name" value="ELO"/>
    <property type="match status" value="1"/>
</dbReference>
<dbReference type="GO" id="GO:0005789">
    <property type="term" value="C:endoplasmic reticulum membrane"/>
    <property type="evidence" value="ECO:0007669"/>
    <property type="project" value="TreeGrafter"/>
</dbReference>
<keyword evidence="12" id="KW-1185">Reference proteome</keyword>
<dbReference type="GO" id="GO:0009922">
    <property type="term" value="F:fatty acid elongase activity"/>
    <property type="evidence" value="ECO:0007669"/>
    <property type="project" value="UniProtKB-EC"/>
</dbReference>
<feature type="transmembrane region" description="Helical" evidence="10">
    <location>
        <begin position="112"/>
        <end position="131"/>
    </location>
</feature>
<dbReference type="InterPro" id="IPR002076">
    <property type="entry name" value="ELO_fam"/>
</dbReference>
<comment type="catalytic activity">
    <reaction evidence="10">
        <text>a very-long-chain acyl-CoA + malonyl-CoA + H(+) = a very-long-chain 3-oxoacyl-CoA + CO2 + CoA</text>
        <dbReference type="Rhea" id="RHEA:32727"/>
        <dbReference type="ChEBI" id="CHEBI:15378"/>
        <dbReference type="ChEBI" id="CHEBI:16526"/>
        <dbReference type="ChEBI" id="CHEBI:57287"/>
        <dbReference type="ChEBI" id="CHEBI:57384"/>
        <dbReference type="ChEBI" id="CHEBI:90725"/>
        <dbReference type="ChEBI" id="CHEBI:90736"/>
        <dbReference type="EC" id="2.3.1.199"/>
    </reaction>
</comment>
<dbReference type="STRING" id="37546.A0A1B0G676"/>
<comment type="similarity">
    <text evidence="10">Belongs to the ELO family.</text>
</comment>
<dbReference type="GO" id="GO:0034625">
    <property type="term" value="P:fatty acid elongation, monounsaturated fatty acid"/>
    <property type="evidence" value="ECO:0007669"/>
    <property type="project" value="TreeGrafter"/>
</dbReference>
<feature type="transmembrane region" description="Helical" evidence="10">
    <location>
        <begin position="143"/>
        <end position="160"/>
    </location>
</feature>
<dbReference type="EnsemblMetazoa" id="GMOY008820-RA">
    <property type="protein sequence ID" value="GMOY008820-PA"/>
    <property type="gene ID" value="GMOY008820"/>
</dbReference>
<evidence type="ECO:0000256" key="10">
    <source>
        <dbReference type="RuleBase" id="RU361115"/>
    </source>
</evidence>
<evidence type="ECO:0000256" key="1">
    <source>
        <dbReference type="ARBA" id="ARBA00004141"/>
    </source>
</evidence>
<dbReference type="EMBL" id="CCAG010005074">
    <property type="status" value="NOT_ANNOTATED_CDS"/>
    <property type="molecule type" value="Genomic_DNA"/>
</dbReference>
<feature type="transmembrane region" description="Helical" evidence="10">
    <location>
        <begin position="166"/>
        <end position="189"/>
    </location>
</feature>
<feature type="transmembrane region" description="Helical" evidence="10">
    <location>
        <begin position="22"/>
        <end position="42"/>
    </location>
</feature>
<dbReference type="PhylomeDB" id="A0A1B0G676"/>
<proteinExistence type="inferred from homology"/>
<keyword evidence="6 10" id="KW-1133">Transmembrane helix</keyword>
<keyword evidence="3 10" id="KW-0808">Transferase</keyword>
<protein>
    <recommendedName>
        <fullName evidence="10">Elongation of very long chain fatty acids protein</fullName>
        <ecNumber evidence="10">2.3.1.199</ecNumber>
    </recommendedName>
    <alternativeName>
        <fullName evidence="10">Very-long-chain 3-oxoacyl-CoA synthase</fullName>
    </alternativeName>
</protein>
<dbReference type="Proteomes" id="UP000092444">
    <property type="component" value="Unassembled WGS sequence"/>
</dbReference>
<dbReference type="GO" id="GO:0030148">
    <property type="term" value="P:sphingolipid biosynthetic process"/>
    <property type="evidence" value="ECO:0007669"/>
    <property type="project" value="TreeGrafter"/>
</dbReference>
<keyword evidence="7 10" id="KW-0443">Lipid metabolism</keyword>
<keyword evidence="2 10" id="KW-0444">Lipid biosynthesis</keyword>
<keyword evidence="4 10" id="KW-0812">Transmembrane</keyword>
<keyword evidence="5 10" id="KW-0276">Fatty acid metabolism</keyword>
<evidence type="ECO:0000256" key="6">
    <source>
        <dbReference type="ARBA" id="ARBA00022989"/>
    </source>
</evidence>
<dbReference type="Pfam" id="PF01151">
    <property type="entry name" value="ELO"/>
    <property type="match status" value="1"/>
</dbReference>
<evidence type="ECO:0000256" key="2">
    <source>
        <dbReference type="ARBA" id="ARBA00022516"/>
    </source>
</evidence>
<dbReference type="GO" id="GO:0042761">
    <property type="term" value="P:very long-chain fatty acid biosynthetic process"/>
    <property type="evidence" value="ECO:0007669"/>
    <property type="project" value="TreeGrafter"/>
</dbReference>
<dbReference type="EC" id="2.3.1.199" evidence="10"/>
<organism evidence="11 12">
    <name type="scientific">Glossina morsitans morsitans</name>
    <name type="common">Savannah tsetse fly</name>
    <dbReference type="NCBI Taxonomy" id="37546"/>
    <lineage>
        <taxon>Eukaryota</taxon>
        <taxon>Metazoa</taxon>
        <taxon>Ecdysozoa</taxon>
        <taxon>Arthropoda</taxon>
        <taxon>Hexapoda</taxon>
        <taxon>Insecta</taxon>
        <taxon>Pterygota</taxon>
        <taxon>Neoptera</taxon>
        <taxon>Endopterygota</taxon>
        <taxon>Diptera</taxon>
        <taxon>Brachycera</taxon>
        <taxon>Muscomorpha</taxon>
        <taxon>Hippoboscoidea</taxon>
        <taxon>Glossinidae</taxon>
        <taxon>Glossina</taxon>
    </lineage>
</organism>
<evidence type="ECO:0000313" key="11">
    <source>
        <dbReference type="EnsemblMetazoa" id="GMOY008820-PA"/>
    </source>
</evidence>
<reference evidence="11" key="1">
    <citation type="submission" date="2020-05" db="UniProtKB">
        <authorList>
            <consortium name="EnsemblMetazoa"/>
        </authorList>
    </citation>
    <scope>IDENTIFICATION</scope>
    <source>
        <strain evidence="11">Yale</strain>
    </source>
</reference>
<dbReference type="VEuPathDB" id="VectorBase:GMOY008820"/>
<dbReference type="GO" id="GO:0019367">
    <property type="term" value="P:fatty acid elongation, saturated fatty acid"/>
    <property type="evidence" value="ECO:0007669"/>
    <property type="project" value="TreeGrafter"/>
</dbReference>
<evidence type="ECO:0000256" key="3">
    <source>
        <dbReference type="ARBA" id="ARBA00022679"/>
    </source>
</evidence>
<comment type="subcellular location">
    <subcellularLocation>
        <location evidence="1">Membrane</location>
        <topology evidence="1">Multi-pass membrane protein</topology>
    </subcellularLocation>
</comment>